<dbReference type="EMBL" id="BOMS01000102">
    <property type="protein sequence ID" value="GIE70321.1"/>
    <property type="molecule type" value="Genomic_DNA"/>
</dbReference>
<feature type="domain" description="Glyoxalase-like" evidence="1">
    <location>
        <begin position="9"/>
        <end position="149"/>
    </location>
</feature>
<comment type="caution">
    <text evidence="2">The sequence shown here is derived from an EMBL/GenBank/DDBJ whole genome shotgun (WGS) entry which is preliminary data.</text>
</comment>
<evidence type="ECO:0000259" key="1">
    <source>
        <dbReference type="Pfam" id="PF18029"/>
    </source>
</evidence>
<protein>
    <recommendedName>
        <fullName evidence="1">Glyoxalase-like domain-containing protein</fullName>
    </recommendedName>
</protein>
<dbReference type="Pfam" id="PF18029">
    <property type="entry name" value="Glyoxalase_6"/>
    <property type="match status" value="1"/>
</dbReference>
<organism evidence="2 3">
    <name type="scientific">Actinoplanes palleronii</name>
    <dbReference type="NCBI Taxonomy" id="113570"/>
    <lineage>
        <taxon>Bacteria</taxon>
        <taxon>Bacillati</taxon>
        <taxon>Actinomycetota</taxon>
        <taxon>Actinomycetes</taxon>
        <taxon>Micromonosporales</taxon>
        <taxon>Micromonosporaceae</taxon>
        <taxon>Actinoplanes</taxon>
    </lineage>
</organism>
<dbReference type="Gene3D" id="3.10.180.10">
    <property type="entry name" value="2,3-Dihydroxybiphenyl 1,2-Dioxygenase, domain 1"/>
    <property type="match status" value="1"/>
</dbReference>
<gene>
    <name evidence="2" type="ORF">Apa02nite_064290</name>
</gene>
<dbReference type="InterPro" id="IPR041581">
    <property type="entry name" value="Glyoxalase_6"/>
</dbReference>
<name>A0ABQ4BI09_9ACTN</name>
<keyword evidence="3" id="KW-1185">Reference proteome</keyword>
<proteinExistence type="predicted"/>
<dbReference type="Proteomes" id="UP000624709">
    <property type="component" value="Unassembled WGS sequence"/>
</dbReference>
<dbReference type="PANTHER" id="PTHR35908:SF1">
    <property type="entry name" value="CONSERVED PROTEIN"/>
    <property type="match status" value="1"/>
</dbReference>
<evidence type="ECO:0000313" key="3">
    <source>
        <dbReference type="Proteomes" id="UP000624709"/>
    </source>
</evidence>
<dbReference type="SUPFAM" id="SSF54593">
    <property type="entry name" value="Glyoxalase/Bleomycin resistance protein/Dihydroxybiphenyl dioxygenase"/>
    <property type="match status" value="1"/>
</dbReference>
<evidence type="ECO:0000313" key="2">
    <source>
        <dbReference type="EMBL" id="GIE70321.1"/>
    </source>
</evidence>
<sequence length="150" mass="17020">MFMALGWKLVIDAGDPHQQAVFWSEALEYVIEDNSPLIEQLLAAKAAPESLTIEFQSRRYWRDYAAVRHPDDPFDPVSGTGQGRRLLFTRVPEAKTVKNRLHVDVHSEGRRDETVARLQKHGATLLRHVKEPGGEWTVLTDPEGNEFCVS</sequence>
<dbReference type="InterPro" id="IPR029068">
    <property type="entry name" value="Glyas_Bleomycin-R_OHBP_Dase"/>
</dbReference>
<reference evidence="2 3" key="1">
    <citation type="submission" date="2021-01" db="EMBL/GenBank/DDBJ databases">
        <title>Whole genome shotgun sequence of Actinoplanes palleronii NBRC 14916.</title>
        <authorList>
            <person name="Komaki H."/>
            <person name="Tamura T."/>
        </authorList>
    </citation>
    <scope>NUCLEOTIDE SEQUENCE [LARGE SCALE GENOMIC DNA]</scope>
    <source>
        <strain evidence="2 3">NBRC 14916</strain>
    </source>
</reference>
<dbReference type="PANTHER" id="PTHR35908">
    <property type="entry name" value="HYPOTHETICAL FUSION PROTEIN"/>
    <property type="match status" value="1"/>
</dbReference>
<accession>A0ABQ4BI09</accession>